<feature type="transmembrane region" description="Helical" evidence="6">
    <location>
        <begin position="175"/>
        <end position="196"/>
    </location>
</feature>
<dbReference type="Proteomes" id="UP001370348">
    <property type="component" value="Chromosome"/>
</dbReference>
<dbReference type="SUPFAM" id="SSF50129">
    <property type="entry name" value="GroES-like"/>
    <property type="match status" value="1"/>
</dbReference>
<evidence type="ECO:0000256" key="3">
    <source>
        <dbReference type="ARBA" id="ARBA00022723"/>
    </source>
</evidence>
<comment type="cofactor">
    <cofactor evidence="1">
        <name>Zn(2+)</name>
        <dbReference type="ChEBI" id="CHEBI:29105"/>
    </cofactor>
</comment>
<evidence type="ECO:0000256" key="6">
    <source>
        <dbReference type="SAM" id="Phobius"/>
    </source>
</evidence>
<keyword evidence="10" id="KW-1185">Reference proteome</keyword>
<evidence type="ECO:0000313" key="10">
    <source>
        <dbReference type="Proteomes" id="UP001370348"/>
    </source>
</evidence>
<keyword evidence="6" id="KW-0472">Membrane</keyword>
<gene>
    <name evidence="9" type="ORF">LZC94_46765</name>
</gene>
<keyword evidence="6" id="KW-1133">Transmembrane helix</keyword>
<dbReference type="EMBL" id="CP089984">
    <property type="protein sequence ID" value="WXB15312.1"/>
    <property type="molecule type" value="Genomic_DNA"/>
</dbReference>
<evidence type="ECO:0000256" key="4">
    <source>
        <dbReference type="ARBA" id="ARBA00022833"/>
    </source>
</evidence>
<dbReference type="Gene3D" id="3.40.50.720">
    <property type="entry name" value="NAD(P)-binding Rossmann-like Domain"/>
    <property type="match status" value="1"/>
</dbReference>
<keyword evidence="6" id="KW-0812">Transmembrane</keyword>
<evidence type="ECO:0000259" key="7">
    <source>
        <dbReference type="Pfam" id="PF00107"/>
    </source>
</evidence>
<feature type="domain" description="Alcohol dehydrogenase-like N-terminal" evidence="8">
    <location>
        <begin position="48"/>
        <end position="141"/>
    </location>
</feature>
<sequence length="358" mass="37226">MKRARLERLGEPLVVVDEADPELEQEWTSGIRSGGVAVRMLTSRVISYSKEVFAGRQGRMTFPFPFTPGAGGIGIVEKVADDVEGIAPGERVLLSSYLPSADGDTWVLLGWTGTSAALQGRWPHGTFAERVVWPARCVTPLRGLDDRPALAISVLGTLLVPYGGLLAAGTAAGHVVAVNGANGCFGAAGVVMALAMGASRVLAVGRDAQALEHLRAACGAAVVPVALGGDEARDIAALQDAAGGGPHQVLDFVGQTRDPSATRACIRSLRRGGTAALMGGVQADVPVPYNEAMLRDLVVRGCFMHPPSAPANLVRLAASGRVPLDVFQTAAFELTRVNEAVEHAARDKGLRATVVTMG</sequence>
<comment type="similarity">
    <text evidence="2">Belongs to the zinc-containing alcohol dehydrogenase family.</text>
</comment>
<evidence type="ECO:0000256" key="1">
    <source>
        <dbReference type="ARBA" id="ARBA00001947"/>
    </source>
</evidence>
<evidence type="ECO:0000259" key="8">
    <source>
        <dbReference type="Pfam" id="PF08240"/>
    </source>
</evidence>
<evidence type="ECO:0000256" key="5">
    <source>
        <dbReference type="ARBA" id="ARBA00023002"/>
    </source>
</evidence>
<dbReference type="InterPro" id="IPR011032">
    <property type="entry name" value="GroES-like_sf"/>
</dbReference>
<dbReference type="PANTHER" id="PTHR43350:SF17">
    <property type="entry name" value="NAD-DEPENDENT ALCOHOL DEHYDROGENASE"/>
    <property type="match status" value="1"/>
</dbReference>
<keyword evidence="5" id="KW-0560">Oxidoreductase</keyword>
<dbReference type="CDD" id="cd05188">
    <property type="entry name" value="MDR"/>
    <property type="match status" value="1"/>
</dbReference>
<name>A0ABZ2M1S5_9BACT</name>
<dbReference type="PANTHER" id="PTHR43350">
    <property type="entry name" value="NAD-DEPENDENT ALCOHOL DEHYDROGENASE"/>
    <property type="match status" value="1"/>
</dbReference>
<dbReference type="Pfam" id="PF08240">
    <property type="entry name" value="ADH_N"/>
    <property type="match status" value="1"/>
</dbReference>
<proteinExistence type="inferred from homology"/>
<protein>
    <submittedName>
        <fullName evidence="9">Medium chain dehydrogenase/reductase family protein</fullName>
    </submittedName>
</protein>
<dbReference type="Gene3D" id="3.90.180.10">
    <property type="entry name" value="Medium-chain alcohol dehydrogenases, catalytic domain"/>
    <property type="match status" value="1"/>
</dbReference>
<dbReference type="InterPro" id="IPR013149">
    <property type="entry name" value="ADH-like_C"/>
</dbReference>
<dbReference type="RefSeq" id="WP_394824938.1">
    <property type="nucleotide sequence ID" value="NZ_CP089984.1"/>
</dbReference>
<feature type="transmembrane region" description="Helical" evidence="6">
    <location>
        <begin position="149"/>
        <end position="169"/>
    </location>
</feature>
<keyword evidence="3" id="KW-0479">Metal-binding</keyword>
<reference evidence="9 10" key="1">
    <citation type="submission" date="2021-12" db="EMBL/GenBank/DDBJ databases">
        <title>Discovery of the Pendulisporaceae a myxobacterial family with distinct sporulation behavior and unique specialized metabolism.</title>
        <authorList>
            <person name="Garcia R."/>
            <person name="Popoff A."/>
            <person name="Bader C.D."/>
            <person name="Loehr J."/>
            <person name="Walesch S."/>
            <person name="Walt C."/>
            <person name="Boldt J."/>
            <person name="Bunk B."/>
            <person name="Haeckl F.J.F.P.J."/>
            <person name="Gunesch A.P."/>
            <person name="Birkelbach J."/>
            <person name="Nuebel U."/>
            <person name="Pietschmann T."/>
            <person name="Bach T."/>
            <person name="Mueller R."/>
        </authorList>
    </citation>
    <scope>NUCLEOTIDE SEQUENCE [LARGE SCALE GENOMIC DNA]</scope>
    <source>
        <strain evidence="9 10">MSr11954</strain>
    </source>
</reference>
<organism evidence="9 10">
    <name type="scientific">Pendulispora albinea</name>
    <dbReference type="NCBI Taxonomy" id="2741071"/>
    <lineage>
        <taxon>Bacteria</taxon>
        <taxon>Pseudomonadati</taxon>
        <taxon>Myxococcota</taxon>
        <taxon>Myxococcia</taxon>
        <taxon>Myxococcales</taxon>
        <taxon>Sorangiineae</taxon>
        <taxon>Pendulisporaceae</taxon>
        <taxon>Pendulispora</taxon>
    </lineage>
</organism>
<evidence type="ECO:0000256" key="2">
    <source>
        <dbReference type="ARBA" id="ARBA00008072"/>
    </source>
</evidence>
<accession>A0ABZ2M1S5</accession>
<evidence type="ECO:0000313" key="9">
    <source>
        <dbReference type="EMBL" id="WXB15312.1"/>
    </source>
</evidence>
<feature type="domain" description="Alcohol dehydrogenase-like C-terminal" evidence="7">
    <location>
        <begin position="186"/>
        <end position="317"/>
    </location>
</feature>
<dbReference type="InterPro" id="IPR036291">
    <property type="entry name" value="NAD(P)-bd_dom_sf"/>
</dbReference>
<dbReference type="Pfam" id="PF00107">
    <property type="entry name" value="ADH_zinc_N"/>
    <property type="match status" value="1"/>
</dbReference>
<dbReference type="InterPro" id="IPR013154">
    <property type="entry name" value="ADH-like_N"/>
</dbReference>
<dbReference type="SUPFAM" id="SSF51735">
    <property type="entry name" value="NAD(P)-binding Rossmann-fold domains"/>
    <property type="match status" value="1"/>
</dbReference>
<keyword evidence="4" id="KW-0862">Zinc</keyword>